<name>A0A2U1NCW8_ARTAN</name>
<dbReference type="STRING" id="35608.A0A2U1NCW8"/>
<proteinExistence type="predicted"/>
<comment type="caution">
    <text evidence="2">The sequence shown here is derived from an EMBL/GenBank/DDBJ whole genome shotgun (WGS) entry which is preliminary data.</text>
</comment>
<evidence type="ECO:0000313" key="2">
    <source>
        <dbReference type="EMBL" id="PWA71365.1"/>
    </source>
</evidence>
<reference evidence="2 3" key="1">
    <citation type="journal article" date="2018" name="Mol. Plant">
        <title>The genome of Artemisia annua provides insight into the evolution of Asteraceae family and artemisinin biosynthesis.</title>
        <authorList>
            <person name="Shen Q."/>
            <person name="Zhang L."/>
            <person name="Liao Z."/>
            <person name="Wang S."/>
            <person name="Yan T."/>
            <person name="Shi P."/>
            <person name="Liu M."/>
            <person name="Fu X."/>
            <person name="Pan Q."/>
            <person name="Wang Y."/>
            <person name="Lv Z."/>
            <person name="Lu X."/>
            <person name="Zhang F."/>
            <person name="Jiang W."/>
            <person name="Ma Y."/>
            <person name="Chen M."/>
            <person name="Hao X."/>
            <person name="Li L."/>
            <person name="Tang Y."/>
            <person name="Lv G."/>
            <person name="Zhou Y."/>
            <person name="Sun X."/>
            <person name="Brodelius P.E."/>
            <person name="Rose J.K.C."/>
            <person name="Tang K."/>
        </authorList>
    </citation>
    <scope>NUCLEOTIDE SEQUENCE [LARGE SCALE GENOMIC DNA]</scope>
    <source>
        <strain evidence="3">cv. Huhao1</strain>
        <tissue evidence="2">Leaf</tissue>
    </source>
</reference>
<dbReference type="EMBL" id="PKPP01003095">
    <property type="protein sequence ID" value="PWA71365.1"/>
    <property type="molecule type" value="Genomic_DNA"/>
</dbReference>
<dbReference type="GO" id="GO:0006351">
    <property type="term" value="P:DNA-templated transcription"/>
    <property type="evidence" value="ECO:0007669"/>
    <property type="project" value="InterPro"/>
</dbReference>
<organism evidence="2 3">
    <name type="scientific">Artemisia annua</name>
    <name type="common">Sweet wormwood</name>
    <dbReference type="NCBI Taxonomy" id="35608"/>
    <lineage>
        <taxon>Eukaryota</taxon>
        <taxon>Viridiplantae</taxon>
        <taxon>Streptophyta</taxon>
        <taxon>Embryophyta</taxon>
        <taxon>Tracheophyta</taxon>
        <taxon>Spermatophyta</taxon>
        <taxon>Magnoliopsida</taxon>
        <taxon>eudicotyledons</taxon>
        <taxon>Gunneridae</taxon>
        <taxon>Pentapetalae</taxon>
        <taxon>asterids</taxon>
        <taxon>campanulids</taxon>
        <taxon>Asterales</taxon>
        <taxon>Asteraceae</taxon>
        <taxon>Asteroideae</taxon>
        <taxon>Anthemideae</taxon>
        <taxon>Artemisiinae</taxon>
        <taxon>Artemisia</taxon>
    </lineage>
</organism>
<keyword evidence="3" id="KW-1185">Reference proteome</keyword>
<dbReference type="PANTHER" id="PTHR46354">
    <property type="entry name" value="DOG1 DOMAIN-CONTAINING PROTEIN"/>
    <property type="match status" value="1"/>
</dbReference>
<dbReference type="GO" id="GO:0043565">
    <property type="term" value="F:sequence-specific DNA binding"/>
    <property type="evidence" value="ECO:0007669"/>
    <property type="project" value="InterPro"/>
</dbReference>
<evidence type="ECO:0000313" key="3">
    <source>
        <dbReference type="Proteomes" id="UP000245207"/>
    </source>
</evidence>
<protein>
    <submittedName>
        <fullName evidence="2">DOG1 domain-containing protein</fullName>
    </submittedName>
</protein>
<sequence length="246" mass="28051">MHCTSHPTIMHPAMGDSVNQSVPDFQTFYRGWITRLELYLDQLLNVLQFQDHENESKLHVQQLVHSVMTHYHDYFLAKAKLSSQNIFLVLSPPWFSSYERTFLWLAGFKPGLAFNVVNSCGIQLSTGQSDMMDRLTAEIKNEENAVTKRLARYEQQVVSPPMLALAKIQEKEVNGMVHDIDTMVELLADDMECLVSCADHLRGKTVAKVVGILTTAQSVRFFAGLAQLQLRIRRWGQLREDADRSP</sequence>
<dbReference type="Proteomes" id="UP000245207">
    <property type="component" value="Unassembled WGS sequence"/>
</dbReference>
<dbReference type="InterPro" id="IPR025422">
    <property type="entry name" value="TGA_domain"/>
</dbReference>
<dbReference type="PROSITE" id="PS51806">
    <property type="entry name" value="DOG1"/>
    <property type="match status" value="1"/>
</dbReference>
<dbReference type="PANTHER" id="PTHR46354:SF10">
    <property type="entry name" value="TRANSCRIPTION FACTOR TGA5-LIKE"/>
    <property type="match status" value="1"/>
</dbReference>
<gene>
    <name evidence="2" type="ORF">CTI12_AA278590</name>
</gene>
<feature type="domain" description="DOG1" evidence="1">
    <location>
        <begin position="22"/>
        <end position="242"/>
    </location>
</feature>
<accession>A0A2U1NCW8</accession>
<dbReference type="OrthoDB" id="781635at2759"/>
<evidence type="ECO:0000259" key="1">
    <source>
        <dbReference type="PROSITE" id="PS51806"/>
    </source>
</evidence>
<dbReference type="AlphaFoldDB" id="A0A2U1NCW8"/>
<dbReference type="Pfam" id="PF14144">
    <property type="entry name" value="DOG1"/>
    <property type="match status" value="1"/>
</dbReference>
<dbReference type="InterPro" id="IPR051886">
    <property type="entry name" value="Seed_Dev/Stress_Resp_Reg"/>
</dbReference>